<dbReference type="EMBL" id="GBRH01244634">
    <property type="protein sequence ID" value="JAD53261.1"/>
    <property type="molecule type" value="Transcribed_RNA"/>
</dbReference>
<dbReference type="AlphaFoldDB" id="A0A0A9AQ56"/>
<evidence type="ECO:0000256" key="1">
    <source>
        <dbReference type="SAM" id="MobiDB-lite"/>
    </source>
</evidence>
<protein>
    <submittedName>
        <fullName evidence="2">Uncharacterized protein</fullName>
    </submittedName>
</protein>
<feature type="compositionally biased region" description="Basic and acidic residues" evidence="1">
    <location>
        <begin position="16"/>
        <end position="28"/>
    </location>
</feature>
<reference evidence="2" key="2">
    <citation type="journal article" date="2015" name="Data Brief">
        <title>Shoot transcriptome of the giant reed, Arundo donax.</title>
        <authorList>
            <person name="Barrero R.A."/>
            <person name="Guerrero F.D."/>
            <person name="Moolhuijzen P."/>
            <person name="Goolsby J.A."/>
            <person name="Tidwell J."/>
            <person name="Bellgard S.E."/>
            <person name="Bellgard M.I."/>
        </authorList>
    </citation>
    <scope>NUCLEOTIDE SEQUENCE</scope>
    <source>
        <tissue evidence="2">Shoot tissue taken approximately 20 cm above the soil surface</tissue>
    </source>
</reference>
<proteinExistence type="predicted"/>
<accession>A0A0A9AQ56</accession>
<sequence>MNQLNKIATSIPSHAAPEHPKMSEKSAL</sequence>
<reference evidence="2" key="1">
    <citation type="submission" date="2014-09" db="EMBL/GenBank/DDBJ databases">
        <authorList>
            <person name="Magalhaes I.L.F."/>
            <person name="Oliveira U."/>
            <person name="Santos F.R."/>
            <person name="Vidigal T.H.D.A."/>
            <person name="Brescovit A.D."/>
            <person name="Santos A.J."/>
        </authorList>
    </citation>
    <scope>NUCLEOTIDE SEQUENCE</scope>
    <source>
        <tissue evidence="2">Shoot tissue taken approximately 20 cm above the soil surface</tissue>
    </source>
</reference>
<evidence type="ECO:0000313" key="2">
    <source>
        <dbReference type="EMBL" id="JAD53261.1"/>
    </source>
</evidence>
<feature type="compositionally biased region" description="Polar residues" evidence="1">
    <location>
        <begin position="1"/>
        <end position="12"/>
    </location>
</feature>
<name>A0A0A9AQ56_ARUDO</name>
<feature type="region of interest" description="Disordered" evidence="1">
    <location>
        <begin position="1"/>
        <end position="28"/>
    </location>
</feature>
<organism evidence="2">
    <name type="scientific">Arundo donax</name>
    <name type="common">Giant reed</name>
    <name type="synonym">Donax arundinaceus</name>
    <dbReference type="NCBI Taxonomy" id="35708"/>
    <lineage>
        <taxon>Eukaryota</taxon>
        <taxon>Viridiplantae</taxon>
        <taxon>Streptophyta</taxon>
        <taxon>Embryophyta</taxon>
        <taxon>Tracheophyta</taxon>
        <taxon>Spermatophyta</taxon>
        <taxon>Magnoliopsida</taxon>
        <taxon>Liliopsida</taxon>
        <taxon>Poales</taxon>
        <taxon>Poaceae</taxon>
        <taxon>PACMAD clade</taxon>
        <taxon>Arundinoideae</taxon>
        <taxon>Arundineae</taxon>
        <taxon>Arundo</taxon>
    </lineage>
</organism>